<evidence type="ECO:0000256" key="1">
    <source>
        <dbReference type="SAM" id="SignalP"/>
    </source>
</evidence>
<proteinExistence type="predicted"/>
<feature type="chain" id="PRO_5011670076" description="MlpB protein" evidence="1">
    <location>
        <begin position="23"/>
        <end position="148"/>
    </location>
</feature>
<evidence type="ECO:0008006" key="4">
    <source>
        <dbReference type="Google" id="ProtNLM"/>
    </source>
</evidence>
<evidence type="ECO:0000313" key="2">
    <source>
        <dbReference type="EMBL" id="SFF66381.1"/>
    </source>
</evidence>
<dbReference type="Proteomes" id="UP000199116">
    <property type="component" value="Unassembled WGS sequence"/>
</dbReference>
<keyword evidence="1" id="KW-0732">Signal</keyword>
<dbReference type="RefSeq" id="WP_037314436.1">
    <property type="nucleotide sequence ID" value="NZ_FOOH01000003.1"/>
</dbReference>
<evidence type="ECO:0000313" key="3">
    <source>
        <dbReference type="Proteomes" id="UP000199116"/>
    </source>
</evidence>
<dbReference type="PROSITE" id="PS51257">
    <property type="entry name" value="PROKAR_LIPOPROTEIN"/>
    <property type="match status" value="1"/>
</dbReference>
<sequence>MKNTFKVLTAVFLLAVVFGACNSSGEQQKQKKQDKLATEISTSTANKQTFSLDFQIGDKLPNDLVCMVNDAYMAKPQIPVPVNGKTYYGCCEMCVGTLNNEESARMATDPQTGERVDKTEAFIVLLDANGRVGYFNSEANYTAYTKKS</sequence>
<dbReference type="EMBL" id="FOOH01000003">
    <property type="protein sequence ID" value="SFF66381.1"/>
    <property type="molecule type" value="Genomic_DNA"/>
</dbReference>
<dbReference type="AlphaFoldDB" id="A0A1I2KMN3"/>
<feature type="signal peptide" evidence="1">
    <location>
        <begin position="1"/>
        <end position="22"/>
    </location>
</feature>
<gene>
    <name evidence="2" type="ORF">SAMN04488033_103168</name>
</gene>
<accession>A0A1I2KMN3</accession>
<protein>
    <recommendedName>
        <fullName evidence="4">MlpB protein</fullName>
    </recommendedName>
</protein>
<reference evidence="3" key="1">
    <citation type="submission" date="2016-10" db="EMBL/GenBank/DDBJ databases">
        <authorList>
            <person name="Varghese N."/>
            <person name="Submissions S."/>
        </authorList>
    </citation>
    <scope>NUCLEOTIDE SEQUENCE [LARGE SCALE GENOMIC DNA]</scope>
    <source>
        <strain evidence="3">DSM 23515</strain>
    </source>
</reference>
<keyword evidence="3" id="KW-1185">Reference proteome</keyword>
<name>A0A1I2KMN3_9FLAO</name>
<organism evidence="2 3">
    <name type="scientific">Salegentibacter agarivorans</name>
    <dbReference type="NCBI Taxonomy" id="345907"/>
    <lineage>
        <taxon>Bacteria</taxon>
        <taxon>Pseudomonadati</taxon>
        <taxon>Bacteroidota</taxon>
        <taxon>Flavobacteriia</taxon>
        <taxon>Flavobacteriales</taxon>
        <taxon>Flavobacteriaceae</taxon>
        <taxon>Salegentibacter</taxon>
    </lineage>
</organism>